<feature type="transmembrane region" description="Helical" evidence="1">
    <location>
        <begin position="89"/>
        <end position="107"/>
    </location>
</feature>
<dbReference type="EMBL" id="KX156257">
    <property type="protein sequence ID" value="APA32609.1"/>
    <property type="molecule type" value="Genomic_DNA"/>
</dbReference>
<dbReference type="AlphaFoldDB" id="A0A1I9WKB4"/>
<evidence type="ECO:0000256" key="1">
    <source>
        <dbReference type="SAM" id="Phobius"/>
    </source>
</evidence>
<keyword evidence="2" id="KW-0496">Mitochondrion</keyword>
<sequence>MESVLDILLIGSVTLAVGSGVEPESVGATTALVAVSTVFSVGYDSSSLFGCILCLSYLSALLILFLFFVSLAPESLDDSDMFSESQRKVFVASVGILSGVCDFFSGVEDEVEMNVYSLSSIGVLFFSLLAWYLFLLACYLFLAVVVIAKLSKRKGGALRSVSPA</sequence>
<protein>
    <submittedName>
        <fullName evidence="2">NADH dehydrogenase subunit 6</fullName>
    </submittedName>
</protein>
<accession>A0A1I9WKB4</accession>
<feature type="transmembrane region" description="Helical" evidence="1">
    <location>
        <begin position="47"/>
        <end position="69"/>
    </location>
</feature>
<dbReference type="GeneID" id="30512731"/>
<evidence type="ECO:0000313" key="2">
    <source>
        <dbReference type="EMBL" id="APA32609.1"/>
    </source>
</evidence>
<name>A0A1I9WKB4_9ANNE</name>
<keyword evidence="1" id="KW-1133">Transmembrane helix</keyword>
<geneLocation type="mitochondrion" evidence="2"/>
<dbReference type="CTD" id="4541"/>
<reference evidence="2" key="1">
    <citation type="submission" date="2016-04" db="EMBL/GenBank/DDBJ databases">
        <title>Mitochondrial genome of the christmas tree worm Spirobranchus giganteus (Annelida: Serpulidae) reveals complete different aspects within mitochondrial Annelida evolution.</title>
        <authorList>
            <person name="Seixas V.C."/>
            <person name="Russo C.A.M."/>
            <person name="Paiva P.C."/>
        </authorList>
    </citation>
    <scope>NUCLEOTIDE SEQUENCE</scope>
</reference>
<keyword evidence="1" id="KW-0812">Transmembrane</keyword>
<organism evidence="2">
    <name type="scientific">Spirobranchus giganteus</name>
    <dbReference type="NCBI Taxonomy" id="1914524"/>
    <lineage>
        <taxon>Eukaryota</taxon>
        <taxon>Metazoa</taxon>
        <taxon>Spiralia</taxon>
        <taxon>Lophotrochozoa</taxon>
        <taxon>Annelida</taxon>
        <taxon>Polychaeta</taxon>
        <taxon>Sedentaria</taxon>
        <taxon>Canalipalpata</taxon>
        <taxon>Sabellida</taxon>
        <taxon>Serpulidae</taxon>
        <taxon>Spirobranchus</taxon>
    </lineage>
</organism>
<gene>
    <name evidence="2" type="primary">ND6</name>
</gene>
<keyword evidence="1" id="KW-0472">Membrane</keyword>
<proteinExistence type="predicted"/>
<feature type="transmembrane region" description="Helical" evidence="1">
    <location>
        <begin position="119"/>
        <end position="148"/>
    </location>
</feature>
<dbReference type="RefSeq" id="YP_009327457.1">
    <property type="nucleotide sequence ID" value="NC_032055.1"/>
</dbReference>